<accession>A0AAW8CH08</accession>
<sequence length="253" mass="29176">MMKKFCIFFLTLLVAISYVNAEQRHITDNGKGSAQYDVIFIKNPTISTNKIPNEQTWQSIPEISGSLNYPWEAIQAPKTVFKAFHDGISLYFNFVVEDKDVLVEDGWKSDESTVDAEDRVEMFFAGTSVDQPDNYKLHKYYSVEVDAKGRVHDYSVEYYRHLDSKWNLKGLNTTGIQTEKGYIIQGSIPLESLRNLQLIREDNTMRVGVFRAEFSKTSSKETKMQWISWVDPNTTYPDFHVDSAFGVFRFLGL</sequence>
<dbReference type="Pfam" id="PF06452">
    <property type="entry name" value="CBM9_1"/>
    <property type="match status" value="1"/>
</dbReference>
<keyword evidence="1" id="KW-0732">Signal</keyword>
<dbReference type="Proteomes" id="UP001230466">
    <property type="component" value="Unassembled WGS sequence"/>
</dbReference>
<feature type="chain" id="PRO_5043431946" evidence="1">
    <location>
        <begin position="22"/>
        <end position="253"/>
    </location>
</feature>
<gene>
    <name evidence="3" type="ORF">QJU78_08820</name>
</gene>
<dbReference type="GO" id="GO:0016052">
    <property type="term" value="P:carbohydrate catabolic process"/>
    <property type="evidence" value="ECO:0007669"/>
    <property type="project" value="InterPro"/>
</dbReference>
<feature type="domain" description="Carbohydrate-binding" evidence="2">
    <location>
        <begin position="55"/>
        <end position="248"/>
    </location>
</feature>
<dbReference type="SUPFAM" id="SSF49344">
    <property type="entry name" value="CBD9-like"/>
    <property type="match status" value="1"/>
</dbReference>
<dbReference type="GO" id="GO:0030246">
    <property type="term" value="F:carbohydrate binding"/>
    <property type="evidence" value="ECO:0007669"/>
    <property type="project" value="InterPro"/>
</dbReference>
<dbReference type="RefSeq" id="WP_211599092.1">
    <property type="nucleotide sequence ID" value="NZ_JAGRQI010000021.1"/>
</dbReference>
<dbReference type="AlphaFoldDB" id="A0AAW8CH08"/>
<evidence type="ECO:0000259" key="2">
    <source>
        <dbReference type="Pfam" id="PF06452"/>
    </source>
</evidence>
<evidence type="ECO:0000313" key="4">
    <source>
        <dbReference type="Proteomes" id="UP001230466"/>
    </source>
</evidence>
<dbReference type="GO" id="GO:0004553">
    <property type="term" value="F:hydrolase activity, hydrolyzing O-glycosyl compounds"/>
    <property type="evidence" value="ECO:0007669"/>
    <property type="project" value="InterPro"/>
</dbReference>
<evidence type="ECO:0000256" key="1">
    <source>
        <dbReference type="SAM" id="SignalP"/>
    </source>
</evidence>
<protein>
    <submittedName>
        <fullName evidence="3">Sugar-binding protein</fullName>
    </submittedName>
</protein>
<comment type="caution">
    <text evidence="3">The sequence shown here is derived from an EMBL/GenBank/DDBJ whole genome shotgun (WGS) entry which is preliminary data.</text>
</comment>
<proteinExistence type="predicted"/>
<name>A0AAW8CH08_9PAST</name>
<reference evidence="3" key="1">
    <citation type="journal article" date="2023" name="Front. Microbiol.">
        <title>Phylogeography and host specificity of Pasteurellaceae pathogenic to sea-farmed fish in the north-east Atlantic.</title>
        <authorList>
            <person name="Gulla S."/>
            <person name="Colquhoun D.J."/>
            <person name="Olsen A.B."/>
            <person name="Spilsberg B."/>
            <person name="Lagesen K."/>
            <person name="Aakesson C.P."/>
            <person name="Strom S."/>
            <person name="Manji F."/>
            <person name="Birkbeck T.H."/>
            <person name="Nilsen H.K."/>
        </authorList>
    </citation>
    <scope>NUCLEOTIDE SEQUENCE</scope>
    <source>
        <strain evidence="3">VIB1234</strain>
    </source>
</reference>
<evidence type="ECO:0000313" key="3">
    <source>
        <dbReference type="EMBL" id="MDP8187860.1"/>
    </source>
</evidence>
<dbReference type="Gene3D" id="2.60.40.1190">
    <property type="match status" value="1"/>
</dbReference>
<feature type="signal peptide" evidence="1">
    <location>
        <begin position="1"/>
        <end position="21"/>
    </location>
</feature>
<dbReference type="InterPro" id="IPR010502">
    <property type="entry name" value="Carb-bd_dom_fam9"/>
</dbReference>
<organism evidence="3 4">
    <name type="scientific">Pasteurella atlantica</name>
    <dbReference type="NCBI Taxonomy" id="2827233"/>
    <lineage>
        <taxon>Bacteria</taxon>
        <taxon>Pseudomonadati</taxon>
        <taxon>Pseudomonadota</taxon>
        <taxon>Gammaproteobacteria</taxon>
        <taxon>Pasteurellales</taxon>
        <taxon>Pasteurellaceae</taxon>
        <taxon>Pasteurella</taxon>
    </lineage>
</organism>
<dbReference type="EMBL" id="JASAYJ010000020">
    <property type="protein sequence ID" value="MDP8187860.1"/>
    <property type="molecule type" value="Genomic_DNA"/>
</dbReference>